<organism evidence="1 2">
    <name type="scientific">Maribacter luteus</name>
    <dbReference type="NCBI Taxonomy" id="2594478"/>
    <lineage>
        <taxon>Bacteria</taxon>
        <taxon>Pseudomonadati</taxon>
        <taxon>Bacteroidota</taxon>
        <taxon>Flavobacteriia</taxon>
        <taxon>Flavobacteriales</taxon>
        <taxon>Flavobacteriaceae</taxon>
        <taxon>Maribacter</taxon>
    </lineage>
</organism>
<evidence type="ECO:0000313" key="1">
    <source>
        <dbReference type="EMBL" id="MRX63611.1"/>
    </source>
</evidence>
<evidence type="ECO:0008006" key="3">
    <source>
        <dbReference type="Google" id="ProtNLM"/>
    </source>
</evidence>
<sequence length="294" mass="33552">MPLILKNKNLELQIDYPNEGYNSARFDWSGKITKVKFKSRSITGLERTDYKNDGFLGKGFYNEFGIDSALGFTDTEIGGWFHKIGIGLLKKKSGQYLFHEKYEIKPAEFKITKSPNVLTFNCISELVNGYAYTLKKVVTLNESGFTIDYTLTNKGSKDIYTDEYVHNFMALDKALMGKGYVLNFPFALQPEKFGETLNPEQKVVIGTKGFGFNGTPNEQFFFSNLSGGEEVNATWELHHQESRIGICETGNFKTDKINLWGWRHVISPELFFSISIRSGESAKWSRTYKVYDLD</sequence>
<name>A0A6I2MIF6_9FLAO</name>
<comment type="caution">
    <text evidence="1">The sequence shown here is derived from an EMBL/GenBank/DDBJ whole genome shotgun (WGS) entry which is preliminary data.</text>
</comment>
<gene>
    <name evidence="1" type="ORF">GJ691_05465</name>
</gene>
<dbReference type="AlphaFoldDB" id="A0A6I2MIF6"/>
<dbReference type="RefSeq" id="WP_154364583.1">
    <property type="nucleotide sequence ID" value="NZ_WKJH01000002.1"/>
</dbReference>
<keyword evidence="2" id="KW-1185">Reference proteome</keyword>
<dbReference type="EMBL" id="WKJH01000002">
    <property type="protein sequence ID" value="MRX63611.1"/>
    <property type="molecule type" value="Genomic_DNA"/>
</dbReference>
<reference evidence="1 2" key="1">
    <citation type="submission" date="2019-11" db="EMBL/GenBank/DDBJ databases">
        <title>Maribacter lutea sp. nov., a marine bacterium isolated from intertidal sand.</title>
        <authorList>
            <person name="Liu A."/>
        </authorList>
    </citation>
    <scope>NUCLEOTIDE SEQUENCE [LARGE SCALE GENOMIC DNA]</scope>
    <source>
        <strain evidence="1 2">RZ05</strain>
    </source>
</reference>
<proteinExistence type="predicted"/>
<accession>A0A6I2MIF6</accession>
<protein>
    <recommendedName>
        <fullName evidence="3">DUF4432 family protein</fullName>
    </recommendedName>
</protein>
<dbReference type="Proteomes" id="UP000443153">
    <property type="component" value="Unassembled WGS sequence"/>
</dbReference>
<dbReference type="OrthoDB" id="5621785at2"/>
<evidence type="ECO:0000313" key="2">
    <source>
        <dbReference type="Proteomes" id="UP000443153"/>
    </source>
</evidence>